<sequence>MNWNKDGSDSKEKSYQITTPLWLRVIPIGAVGAGILGGELLSLAVRTAFGHKSWHEHGRGWIWVVTHLIPVIVFFINMALTRVSTLAPHEVAVYDSSKGKNMLQYVFTSKHGGPRSLTFAMFSNSLAAGISLPMLWDGRATWLPITICAVSVVAVLALTAVLFTCTARRLNPNETLQQYHA</sequence>
<dbReference type="VEuPathDB" id="FungiDB:A1Q1_03059"/>
<dbReference type="EMBL" id="ALBS01000021">
    <property type="protein sequence ID" value="EJT52605.1"/>
    <property type="molecule type" value="Genomic_DNA"/>
</dbReference>
<dbReference type="KEGG" id="tasa:A1Q1_03059"/>
<feature type="transmembrane region" description="Helical" evidence="1">
    <location>
        <begin position="117"/>
        <end position="136"/>
    </location>
</feature>
<dbReference type="GeneID" id="25986572"/>
<feature type="transmembrane region" description="Helical" evidence="1">
    <location>
        <begin position="142"/>
        <end position="163"/>
    </location>
</feature>
<proteinExistence type="predicted"/>
<evidence type="ECO:0000256" key="1">
    <source>
        <dbReference type="SAM" id="Phobius"/>
    </source>
</evidence>
<keyword evidence="1" id="KW-1133">Transmembrane helix</keyword>
<accession>J4UL11</accession>
<dbReference type="AlphaFoldDB" id="J4UL11"/>
<dbReference type="Proteomes" id="UP000002748">
    <property type="component" value="Unassembled WGS sequence"/>
</dbReference>
<keyword evidence="1" id="KW-0812">Transmembrane</keyword>
<keyword evidence="1" id="KW-0472">Membrane</keyword>
<comment type="caution">
    <text evidence="2">The sequence shown here is derived from an EMBL/GenBank/DDBJ whole genome shotgun (WGS) entry which is preliminary data.</text>
</comment>
<feature type="transmembrane region" description="Helical" evidence="1">
    <location>
        <begin position="61"/>
        <end position="80"/>
    </location>
</feature>
<gene>
    <name evidence="2" type="ORF">A1Q1_03059</name>
</gene>
<evidence type="ECO:0000313" key="3">
    <source>
        <dbReference type="Proteomes" id="UP000002748"/>
    </source>
</evidence>
<feature type="transmembrane region" description="Helical" evidence="1">
    <location>
        <begin position="21"/>
        <end position="41"/>
    </location>
</feature>
<reference evidence="2 3" key="1">
    <citation type="journal article" date="2012" name="Eukaryot. Cell">
        <title>Draft genome sequence of CBS 2479, the standard type strain of Trichosporon asahii.</title>
        <authorList>
            <person name="Yang R.Y."/>
            <person name="Li H.T."/>
            <person name="Zhu H."/>
            <person name="Zhou G.P."/>
            <person name="Wang M."/>
            <person name="Wang L."/>
        </authorList>
    </citation>
    <scope>NUCLEOTIDE SEQUENCE [LARGE SCALE GENOMIC DNA]</scope>
    <source>
        <strain evidence="3">ATCC 90039 / CBS 2479 / JCM 2466 / KCTC 7840 / NCYC 2677 / UAMH 7654</strain>
    </source>
</reference>
<dbReference type="HOGENOM" id="CLU_1490018_0_0_1"/>
<protein>
    <submittedName>
        <fullName evidence="2">Uncharacterized protein</fullName>
    </submittedName>
</protein>
<evidence type="ECO:0000313" key="2">
    <source>
        <dbReference type="EMBL" id="EJT52605.1"/>
    </source>
</evidence>
<dbReference type="RefSeq" id="XP_014183624.1">
    <property type="nucleotide sequence ID" value="XM_014328149.1"/>
</dbReference>
<name>J4UL11_TRIAS</name>
<organism evidence="2 3">
    <name type="scientific">Trichosporon asahii var. asahii (strain ATCC 90039 / CBS 2479 / JCM 2466 / KCTC 7840 / NBRC 103889/ NCYC 2677 / UAMH 7654)</name>
    <name type="common">Yeast</name>
    <dbReference type="NCBI Taxonomy" id="1186058"/>
    <lineage>
        <taxon>Eukaryota</taxon>
        <taxon>Fungi</taxon>
        <taxon>Dikarya</taxon>
        <taxon>Basidiomycota</taxon>
        <taxon>Agaricomycotina</taxon>
        <taxon>Tremellomycetes</taxon>
        <taxon>Trichosporonales</taxon>
        <taxon>Trichosporonaceae</taxon>
        <taxon>Trichosporon</taxon>
    </lineage>
</organism>